<dbReference type="Proteomes" id="UP000291338">
    <property type="component" value="Unassembled WGS sequence"/>
</dbReference>
<evidence type="ECO:0000313" key="1">
    <source>
        <dbReference type="EMBL" id="RZQ51223.1"/>
    </source>
</evidence>
<comment type="caution">
    <text evidence="1">The sequence shown here is derived from an EMBL/GenBank/DDBJ whole genome shotgun (WGS) entry which is preliminary data.</text>
</comment>
<reference evidence="1 2" key="1">
    <citation type="submission" date="2018-01" db="EMBL/GenBank/DDBJ databases">
        <title>Co-occurrence of chitin degradation, pigmentation and bioactivity in marine Pseudoalteromonas.</title>
        <authorList>
            <person name="Paulsen S."/>
            <person name="Gram L."/>
            <person name="Machado H."/>
        </authorList>
    </citation>
    <scope>NUCLEOTIDE SEQUENCE [LARGE SCALE GENOMIC DNA]</scope>
    <source>
        <strain evidence="1 2">S3898</strain>
    </source>
</reference>
<name>A0A4Q7IGQ8_9GAMM</name>
<protein>
    <submittedName>
        <fullName evidence="1">Uncharacterized protein</fullName>
    </submittedName>
</protein>
<dbReference type="AlphaFoldDB" id="A0A4Q7IGQ8"/>
<evidence type="ECO:0000313" key="2">
    <source>
        <dbReference type="Proteomes" id="UP000291338"/>
    </source>
</evidence>
<dbReference type="RefSeq" id="WP_130257357.1">
    <property type="nucleotide sequence ID" value="NZ_PPSX01000128.1"/>
</dbReference>
<gene>
    <name evidence="1" type="ORF">C1E23_20690</name>
</gene>
<proteinExistence type="predicted"/>
<accession>A0A4Q7IGQ8</accession>
<organism evidence="1 2">
    <name type="scientific">Pseudoalteromonas phenolica</name>
    <dbReference type="NCBI Taxonomy" id="161398"/>
    <lineage>
        <taxon>Bacteria</taxon>
        <taxon>Pseudomonadati</taxon>
        <taxon>Pseudomonadota</taxon>
        <taxon>Gammaproteobacteria</taxon>
        <taxon>Alteromonadales</taxon>
        <taxon>Pseudoalteromonadaceae</taxon>
        <taxon>Pseudoalteromonas</taxon>
    </lineage>
</organism>
<dbReference type="EMBL" id="PPSX01000128">
    <property type="protein sequence ID" value="RZQ51223.1"/>
    <property type="molecule type" value="Genomic_DNA"/>
</dbReference>
<sequence length="736" mass="83770">MPVFQKTLIALSVYDKIKSTKMAHYVDNIELHDLFSLIEERCEQSTLISHADIDEMKLIGSTCYSAGASVTDTTAKRGKASTLSQSCIVLDYDGNETVDVEVVVDELNQLNIAAIIYESWSSKDGNRFRIIIPFGFEVIDHALKVQAANYIINQLSFGDYVDDCSFKWYQLMLPPMYHLHSKPRAWFVHGEPLSAFMDEIDKVKFDTQHSQDAVVASAQGMVVREVPQSVIAKSDELFNLQVSNLHKPLIFDSRAGGSLRYKRSSIDKGAGCYIMDEGRAIKDNKLNKKGERDYKRLLFSPREYQQALAHQPITWSDWAEPIEDKLRNLMQYGLNFKAIMHTNAGRGKSRLLQRFAGDDPSKQRYVFNFHTNKNMQSFIAHCKRLGIELQVIYGNAELVKLHRDFTTDEAEAITRAFSKPYDKQASPQVKRQSFKSILTSLPFLKDDIDDLMEKYQQNRDAVNQTNKHLVMSTAKFKALIEYGFDGNLFVSDVIFQDEMTLGEFTATKDASVTVWSKPRHIPDNEHPRYVQYIKRLRMCFLTAELAPVLEMKHQGYRPTIICEPHHEFETNLEVLMVKKTDNDKTHGQSAREKLTEQASSYFDAVIVDGVGHEFNHVSSKGRNNLNVDKLCVIISDPHPKRIALAMASTGLDEDEAHVLLMSDTANQSVGRNTGYRGSSNQQCLLIMQHNRWLAMHNITSNVYRYSSWIAASRGAKLTDEAKQRALFGDFFDTLAT</sequence>